<feature type="domain" description="Glycosyltransferase 2-like" evidence="4">
    <location>
        <begin position="4"/>
        <end position="132"/>
    </location>
</feature>
<dbReference type="InterPro" id="IPR029044">
    <property type="entry name" value="Nucleotide-diphossugar_trans"/>
</dbReference>
<dbReference type="RefSeq" id="WP_311483041.1">
    <property type="nucleotide sequence ID" value="NZ_JAVRHP010000005.1"/>
</dbReference>
<evidence type="ECO:0000313" key="6">
    <source>
        <dbReference type="Proteomes" id="UP001248819"/>
    </source>
</evidence>
<dbReference type="EC" id="2.4.-.-" evidence="5"/>
<dbReference type="PANTHER" id="PTHR43179">
    <property type="entry name" value="RHAMNOSYLTRANSFERASE WBBL"/>
    <property type="match status" value="1"/>
</dbReference>
<keyword evidence="3 5" id="KW-0808">Transferase</keyword>
<evidence type="ECO:0000256" key="1">
    <source>
        <dbReference type="ARBA" id="ARBA00006739"/>
    </source>
</evidence>
<keyword evidence="2 5" id="KW-0328">Glycosyltransferase</keyword>
<dbReference type="SUPFAM" id="SSF53448">
    <property type="entry name" value="Nucleotide-diphospho-sugar transferases"/>
    <property type="match status" value="1"/>
</dbReference>
<dbReference type="GO" id="GO:0016757">
    <property type="term" value="F:glycosyltransferase activity"/>
    <property type="evidence" value="ECO:0007669"/>
    <property type="project" value="UniProtKB-KW"/>
</dbReference>
<dbReference type="InterPro" id="IPR001173">
    <property type="entry name" value="Glyco_trans_2-like"/>
</dbReference>
<evidence type="ECO:0000256" key="2">
    <source>
        <dbReference type="ARBA" id="ARBA00022676"/>
    </source>
</evidence>
<comment type="similarity">
    <text evidence="1">Belongs to the glycosyltransferase 2 family.</text>
</comment>
<comment type="caution">
    <text evidence="5">The sequence shown here is derived from an EMBL/GenBank/DDBJ whole genome shotgun (WGS) entry which is preliminary data.</text>
</comment>
<dbReference type="Proteomes" id="UP001248819">
    <property type="component" value="Unassembled WGS sequence"/>
</dbReference>
<proteinExistence type="inferred from homology"/>
<organism evidence="5 6">
    <name type="scientific">Autumnicola edwardsiae</name>
    <dbReference type="NCBI Taxonomy" id="3075594"/>
    <lineage>
        <taxon>Bacteria</taxon>
        <taxon>Pseudomonadati</taxon>
        <taxon>Bacteroidota</taxon>
        <taxon>Flavobacteriia</taxon>
        <taxon>Flavobacteriales</taxon>
        <taxon>Flavobacteriaceae</taxon>
        <taxon>Autumnicola</taxon>
    </lineage>
</organism>
<keyword evidence="6" id="KW-1185">Reference proteome</keyword>
<sequence>MEISILIATRNRLHELKKTLATLSKLMDKKVTIIVCDDASEDGTYCYVTDKYPNIHVVQNEVNKGYLFNRNLLMNLVKTEYAIILDDDANFLGNGYLSAIADHFEKKPSCGVIAFRIFWGAEKPYCYASDEITQRVQSYVGCGHAWRMKAWHDIPDYQEWYRFYGEEEFASLHLLKKQWKVEYLPEVLIHHRVSNKGRKLENDYVERMRRSLSAGWYNYLIFYPANNIPKRFLGSIWSQLRRKILKGNFSALKSLLLSCLDMLRNLRRILKQRKALTKEEFRKYSELAKTKIYWNPPSKSSS</sequence>
<accession>A0ABU3CR82</accession>
<evidence type="ECO:0000259" key="4">
    <source>
        <dbReference type="Pfam" id="PF00535"/>
    </source>
</evidence>
<gene>
    <name evidence="5" type="ORF">RM529_01815</name>
</gene>
<name>A0ABU3CR82_9FLAO</name>
<protein>
    <submittedName>
        <fullName evidence="5">Glycosyltransferase</fullName>
        <ecNumber evidence="5">2.4.-.-</ecNumber>
    </submittedName>
</protein>
<dbReference type="Pfam" id="PF00535">
    <property type="entry name" value="Glycos_transf_2"/>
    <property type="match status" value="1"/>
</dbReference>
<dbReference type="EMBL" id="JAVRHP010000005">
    <property type="protein sequence ID" value="MDT0648862.1"/>
    <property type="molecule type" value="Genomic_DNA"/>
</dbReference>
<evidence type="ECO:0000313" key="5">
    <source>
        <dbReference type="EMBL" id="MDT0648862.1"/>
    </source>
</evidence>
<dbReference type="Gene3D" id="3.90.550.10">
    <property type="entry name" value="Spore Coat Polysaccharide Biosynthesis Protein SpsA, Chain A"/>
    <property type="match status" value="1"/>
</dbReference>
<dbReference type="PANTHER" id="PTHR43179:SF12">
    <property type="entry name" value="GALACTOFURANOSYLTRANSFERASE GLFT2"/>
    <property type="match status" value="1"/>
</dbReference>
<evidence type="ECO:0000256" key="3">
    <source>
        <dbReference type="ARBA" id="ARBA00022679"/>
    </source>
</evidence>
<reference evidence="5 6" key="1">
    <citation type="submission" date="2023-09" db="EMBL/GenBank/DDBJ databases">
        <authorList>
            <person name="Rey-Velasco X."/>
        </authorList>
    </citation>
    <scope>NUCLEOTIDE SEQUENCE [LARGE SCALE GENOMIC DNA]</scope>
    <source>
        <strain evidence="5 6">F297</strain>
    </source>
</reference>